<dbReference type="RefSeq" id="WP_077360392.1">
    <property type="nucleotide sequence ID" value="NZ_MQMF01000001.1"/>
</dbReference>
<protein>
    <submittedName>
        <fullName evidence="1">Aldolase</fullName>
    </submittedName>
</protein>
<dbReference type="AlphaFoldDB" id="A0A1V3GD24"/>
<dbReference type="Proteomes" id="UP000188597">
    <property type="component" value="Unassembled WGS sequence"/>
</dbReference>
<dbReference type="SUPFAM" id="SSF53795">
    <property type="entry name" value="PEP carboxykinase-like"/>
    <property type="match status" value="1"/>
</dbReference>
<accession>A0A1V3GD24</accession>
<sequence>MNLTKQVYQYNSFGLNITSEICFPELFVTTFNGCGDVQIGIGNLTELWNKKVTSNSQVFVEKNLVLFKIPNLSIFCIKNSNSIIFSPELGADQDKIRLYLLGTCMGTLLLQKKILCLHGSAVAIDGKAYAFVGDSGAGKSTIAAAFALKNFQLISDDVIAINFDNQDKPLVMPSYPQQKLWEESLICFGMNSINYKPLFERETKYAVPVKNPIIVPIPLAGIIELSAIENESSIRYESLDGLHRVQTLFQHTYRSSFIRRLKLSDWHFRETVKLINRIQMSKLSRPTQQFTVHEMVSIVLKNI</sequence>
<name>A0A1V3GD24_9BACL</name>
<evidence type="ECO:0000313" key="2">
    <source>
        <dbReference type="Proteomes" id="UP000188597"/>
    </source>
</evidence>
<dbReference type="EMBL" id="MQMF01000001">
    <property type="protein sequence ID" value="OOE14602.1"/>
    <property type="molecule type" value="Genomic_DNA"/>
</dbReference>
<proteinExistence type="predicted"/>
<dbReference type="InterPro" id="IPR027417">
    <property type="entry name" value="P-loop_NTPase"/>
</dbReference>
<organism evidence="1 2">
    <name type="scientific">Fictibacillus arsenicus</name>
    <dbReference type="NCBI Taxonomy" id="255247"/>
    <lineage>
        <taxon>Bacteria</taxon>
        <taxon>Bacillati</taxon>
        <taxon>Bacillota</taxon>
        <taxon>Bacilli</taxon>
        <taxon>Bacillales</taxon>
        <taxon>Fictibacillaceae</taxon>
        <taxon>Fictibacillus</taxon>
    </lineage>
</organism>
<gene>
    <name evidence="1" type="ORF">UN64_05270</name>
</gene>
<evidence type="ECO:0000313" key="1">
    <source>
        <dbReference type="EMBL" id="OOE14602.1"/>
    </source>
</evidence>
<dbReference type="Gene3D" id="3.40.50.300">
    <property type="entry name" value="P-loop containing nucleotide triphosphate hydrolases"/>
    <property type="match status" value="1"/>
</dbReference>
<comment type="caution">
    <text evidence="1">The sequence shown here is derived from an EMBL/GenBank/DDBJ whole genome shotgun (WGS) entry which is preliminary data.</text>
</comment>
<reference evidence="1 2" key="1">
    <citation type="submission" date="2016-11" db="EMBL/GenBank/DDBJ databases">
        <authorList>
            <person name="Jaros S."/>
            <person name="Januszkiewicz K."/>
            <person name="Wedrychowicz H."/>
        </authorList>
    </citation>
    <scope>NUCLEOTIDE SEQUENCE [LARGE SCALE GENOMIC DNA]</scope>
    <source>
        <strain evidence="1 2">Con a/3</strain>
    </source>
</reference>
<dbReference type="OrthoDB" id="5430844at2"/>